<protein>
    <submittedName>
        <fullName evidence="4">Histone H2B</fullName>
    </submittedName>
</protein>
<evidence type="ECO:0000313" key="4">
    <source>
        <dbReference type="WBParaSite" id="TASK_0000926101-mRNA-1"/>
    </source>
</evidence>
<dbReference type="Proteomes" id="UP000282613">
    <property type="component" value="Unassembled WGS sequence"/>
</dbReference>
<dbReference type="Gene3D" id="1.10.20.10">
    <property type="entry name" value="Histone, subunit A"/>
    <property type="match status" value="1"/>
</dbReference>
<dbReference type="GO" id="GO:0030527">
    <property type="term" value="F:structural constituent of chromatin"/>
    <property type="evidence" value="ECO:0007669"/>
    <property type="project" value="InterPro"/>
</dbReference>
<name>A0A0R3WEK9_TAEAS</name>
<proteinExistence type="inferred from homology"/>
<dbReference type="STRING" id="60517.A0A0R3WEK9"/>
<evidence type="ECO:0000313" key="2">
    <source>
        <dbReference type="EMBL" id="VDK42565.1"/>
    </source>
</evidence>
<dbReference type="InterPro" id="IPR009072">
    <property type="entry name" value="Histone-fold"/>
</dbReference>
<evidence type="ECO:0000313" key="3">
    <source>
        <dbReference type="Proteomes" id="UP000282613"/>
    </source>
</evidence>
<dbReference type="SMART" id="SM00427">
    <property type="entry name" value="H2B"/>
    <property type="match status" value="1"/>
</dbReference>
<dbReference type="GO" id="GO:0000786">
    <property type="term" value="C:nucleosome"/>
    <property type="evidence" value="ECO:0007669"/>
    <property type="project" value="InterPro"/>
</dbReference>
<keyword evidence="3" id="KW-1185">Reference proteome</keyword>
<gene>
    <name evidence="2" type="ORF">TASK_LOCUS9262</name>
</gene>
<dbReference type="GO" id="GO:0003677">
    <property type="term" value="F:DNA binding"/>
    <property type="evidence" value="ECO:0007669"/>
    <property type="project" value="InterPro"/>
</dbReference>
<dbReference type="InterPro" id="IPR000558">
    <property type="entry name" value="Histone_H2B"/>
</dbReference>
<comment type="similarity">
    <text evidence="1">Belongs to the histone H2B family.</text>
</comment>
<dbReference type="PANTHER" id="PTHR23428">
    <property type="entry name" value="HISTONE H2B"/>
    <property type="match status" value="1"/>
</dbReference>
<reference evidence="2 3" key="2">
    <citation type="submission" date="2018-11" db="EMBL/GenBank/DDBJ databases">
        <authorList>
            <consortium name="Pathogen Informatics"/>
        </authorList>
    </citation>
    <scope>NUCLEOTIDE SEQUENCE [LARGE SCALE GENOMIC DNA]</scope>
</reference>
<reference evidence="4" key="1">
    <citation type="submission" date="2017-02" db="UniProtKB">
        <authorList>
            <consortium name="WormBaseParasite"/>
        </authorList>
    </citation>
    <scope>IDENTIFICATION</scope>
</reference>
<dbReference type="OrthoDB" id="6256412at2759"/>
<dbReference type="GO" id="GO:0046982">
    <property type="term" value="F:protein heterodimerization activity"/>
    <property type="evidence" value="ECO:0007669"/>
    <property type="project" value="InterPro"/>
</dbReference>
<dbReference type="EMBL" id="UYRS01019062">
    <property type="protein sequence ID" value="VDK42565.1"/>
    <property type="molecule type" value="Genomic_DNA"/>
</dbReference>
<dbReference type="PRINTS" id="PR00621">
    <property type="entry name" value="HISTONEH2B"/>
</dbReference>
<accession>A0A0R3WEK9</accession>
<dbReference type="WBParaSite" id="TASK_0000926101-mRNA-1">
    <property type="protein sequence ID" value="TASK_0000926101-mRNA-1"/>
    <property type="gene ID" value="TASK_0000926101"/>
</dbReference>
<dbReference type="AlphaFoldDB" id="A0A0R3WEK9"/>
<sequence>MPPMIVLGRAAKEASKKKVPMTRKESCGIYIHKVLYQVHLDTETSSNTTPIINSFVNDIFERNYIESNRLLHYNKSVVANRKTETTVQLLLLSVLAKHAVSEGTKAVTKYTGSK</sequence>
<dbReference type="SUPFAM" id="SSF47113">
    <property type="entry name" value="Histone-fold"/>
    <property type="match status" value="1"/>
</dbReference>
<evidence type="ECO:0000256" key="1">
    <source>
        <dbReference type="ARBA" id="ARBA00006846"/>
    </source>
</evidence>
<organism evidence="4">
    <name type="scientific">Taenia asiatica</name>
    <name type="common">Asian tapeworm</name>
    <dbReference type="NCBI Taxonomy" id="60517"/>
    <lineage>
        <taxon>Eukaryota</taxon>
        <taxon>Metazoa</taxon>
        <taxon>Spiralia</taxon>
        <taxon>Lophotrochozoa</taxon>
        <taxon>Platyhelminthes</taxon>
        <taxon>Cestoda</taxon>
        <taxon>Eucestoda</taxon>
        <taxon>Cyclophyllidea</taxon>
        <taxon>Taeniidae</taxon>
        <taxon>Taenia</taxon>
    </lineage>
</organism>